<dbReference type="InParanoid" id="A0A1X7SEN3"/>
<dbReference type="STRING" id="400682.A0A1X7SEN3"/>
<dbReference type="EnsemblMetazoa" id="Aqu2.1.00529_001">
    <property type="protein sequence ID" value="Aqu2.1.00529_001"/>
    <property type="gene ID" value="Aqu2.1.00529"/>
</dbReference>
<keyword evidence="1" id="KW-0175">Coiled coil</keyword>
<evidence type="ECO:0000256" key="1">
    <source>
        <dbReference type="SAM" id="Coils"/>
    </source>
</evidence>
<dbReference type="OrthoDB" id="6108017at2759"/>
<evidence type="ECO:0000313" key="2">
    <source>
        <dbReference type="EnsemblMetazoa" id="Aqu2.1.00529_001"/>
    </source>
</evidence>
<dbReference type="AlphaFoldDB" id="A0A1X7SEN3"/>
<dbReference type="eggNOG" id="KOG0161">
    <property type="taxonomic scope" value="Eukaryota"/>
</dbReference>
<name>A0A1X7SEN3_AMPQE</name>
<proteinExistence type="predicted"/>
<accession>A0A1X7SEN3</accession>
<reference evidence="2" key="1">
    <citation type="submission" date="2017-05" db="UniProtKB">
        <authorList>
            <consortium name="EnsemblMetazoa"/>
        </authorList>
    </citation>
    <scope>IDENTIFICATION</scope>
</reference>
<protein>
    <submittedName>
        <fullName evidence="2">Uncharacterized protein</fullName>
    </submittedName>
</protein>
<organism evidence="2">
    <name type="scientific">Amphimedon queenslandica</name>
    <name type="common">Sponge</name>
    <dbReference type="NCBI Taxonomy" id="400682"/>
    <lineage>
        <taxon>Eukaryota</taxon>
        <taxon>Metazoa</taxon>
        <taxon>Porifera</taxon>
        <taxon>Demospongiae</taxon>
        <taxon>Heteroscleromorpha</taxon>
        <taxon>Haplosclerida</taxon>
        <taxon>Niphatidae</taxon>
        <taxon>Amphimedon</taxon>
    </lineage>
</organism>
<feature type="coiled-coil region" evidence="1">
    <location>
        <begin position="18"/>
        <end position="45"/>
    </location>
</feature>
<sequence length="85" mass="9999">MLDLEKERNATAAWEKKKKAIDQQINEWKAKYEGSQQELDASKSESCMYSFELLKLKSENSDLKDERQPKTTNNYKTILLKLKNN</sequence>